<dbReference type="AlphaFoldDB" id="A0A316UCQ5"/>
<keyword evidence="2" id="KW-0479">Metal-binding</keyword>
<evidence type="ECO:0000313" key="5">
    <source>
        <dbReference type="Proteomes" id="UP000245942"/>
    </source>
</evidence>
<evidence type="ECO:0000313" key="4">
    <source>
        <dbReference type="EMBL" id="PWN22976.1"/>
    </source>
</evidence>
<dbReference type="GO" id="GO:0018773">
    <property type="term" value="F:acetylpyruvate hydrolase activity"/>
    <property type="evidence" value="ECO:0007669"/>
    <property type="project" value="TreeGrafter"/>
</dbReference>
<organism evidence="4 5">
    <name type="scientific">Pseudomicrostroma glucosiphilum</name>
    <dbReference type="NCBI Taxonomy" id="1684307"/>
    <lineage>
        <taxon>Eukaryota</taxon>
        <taxon>Fungi</taxon>
        <taxon>Dikarya</taxon>
        <taxon>Basidiomycota</taxon>
        <taxon>Ustilaginomycotina</taxon>
        <taxon>Exobasidiomycetes</taxon>
        <taxon>Microstromatales</taxon>
        <taxon>Microstromatales incertae sedis</taxon>
        <taxon>Pseudomicrostroma</taxon>
    </lineage>
</organism>
<dbReference type="Gene3D" id="3.90.850.10">
    <property type="entry name" value="Fumarylacetoacetase-like, C-terminal domain"/>
    <property type="match status" value="1"/>
</dbReference>
<dbReference type="Pfam" id="PF01557">
    <property type="entry name" value="FAA_hydrolase"/>
    <property type="match status" value="1"/>
</dbReference>
<dbReference type="FunFam" id="3.90.850.10:FF:000002">
    <property type="entry name" value="2-hydroxyhepta-2,4-diene-1,7-dioate isomerase"/>
    <property type="match status" value="1"/>
</dbReference>
<dbReference type="PANTHER" id="PTHR11820:SF7">
    <property type="entry name" value="ACYLPYRUVASE FAHD1, MITOCHONDRIAL"/>
    <property type="match status" value="1"/>
</dbReference>
<feature type="domain" description="Fumarylacetoacetase-like C-terminal" evidence="3">
    <location>
        <begin position="118"/>
        <end position="328"/>
    </location>
</feature>
<name>A0A316UCQ5_9BASI</name>
<evidence type="ECO:0000256" key="1">
    <source>
        <dbReference type="ARBA" id="ARBA00010211"/>
    </source>
</evidence>
<accession>A0A316UCQ5</accession>
<dbReference type="PANTHER" id="PTHR11820">
    <property type="entry name" value="ACYLPYRUVASE"/>
    <property type="match status" value="1"/>
</dbReference>
<dbReference type="InterPro" id="IPR011234">
    <property type="entry name" value="Fumarylacetoacetase-like_C"/>
</dbReference>
<dbReference type="OrthoDB" id="411064at2759"/>
<proteinExistence type="inferred from homology"/>
<protein>
    <recommendedName>
        <fullName evidence="3">Fumarylacetoacetase-like C-terminal domain-containing protein</fullName>
    </recommendedName>
</protein>
<gene>
    <name evidence="4" type="ORF">BCV69DRAFT_280588</name>
</gene>
<keyword evidence="5" id="KW-1185">Reference proteome</keyword>
<reference evidence="4 5" key="1">
    <citation type="journal article" date="2018" name="Mol. Biol. Evol.">
        <title>Broad Genomic Sampling Reveals a Smut Pathogenic Ancestry of the Fungal Clade Ustilaginomycotina.</title>
        <authorList>
            <person name="Kijpornyongpan T."/>
            <person name="Mondo S.J."/>
            <person name="Barry K."/>
            <person name="Sandor L."/>
            <person name="Lee J."/>
            <person name="Lipzen A."/>
            <person name="Pangilinan J."/>
            <person name="LaButti K."/>
            <person name="Hainaut M."/>
            <person name="Henrissat B."/>
            <person name="Grigoriev I.V."/>
            <person name="Spatafora J.W."/>
            <person name="Aime M.C."/>
        </authorList>
    </citation>
    <scope>NUCLEOTIDE SEQUENCE [LARGE SCALE GENOMIC DNA]</scope>
    <source>
        <strain evidence="4 5">MCA 4718</strain>
    </source>
</reference>
<evidence type="ECO:0000256" key="2">
    <source>
        <dbReference type="ARBA" id="ARBA00022723"/>
    </source>
</evidence>
<dbReference type="GeneID" id="37013398"/>
<sequence>MSARIIPRLLTRSAFRYAPPRSLGIRTSSTARHNSNMSTYSAAPSWSRLIRFIAQEDGQEHMGEPVDSDLDVGIADPSSIQVHKLSGAHPWDAKKESSSSTLTVKELLCPLKKDEVNTIRCIGLNYKDHAEEAKIPLPEVITLFHKPRTALTGPGKVYIPKCVQDESSDYESELCVVIGQDCKDVPEDRALDYVLAYCSSNDISSRKAQFAQSQWCRSKGFDWACPIGPCLVSPARFPKDKGSPIVQVTGKLNGKVRQSAPTSNLVFSVAQIVSFLSQGTTLERGSIILTGTPAGVGTFDKPMTYLKDGNVFEVEISGGLGTLRNTIVYE</sequence>
<dbReference type="GO" id="GO:0050163">
    <property type="term" value="F:oxaloacetate tautomerase activity"/>
    <property type="evidence" value="ECO:0007669"/>
    <property type="project" value="UniProtKB-ARBA"/>
</dbReference>
<dbReference type="InterPro" id="IPR036663">
    <property type="entry name" value="Fumarylacetoacetase_C_sf"/>
</dbReference>
<evidence type="ECO:0000259" key="3">
    <source>
        <dbReference type="Pfam" id="PF01557"/>
    </source>
</evidence>
<dbReference type="GO" id="GO:0046872">
    <property type="term" value="F:metal ion binding"/>
    <property type="evidence" value="ECO:0007669"/>
    <property type="project" value="UniProtKB-KW"/>
</dbReference>
<dbReference type="STRING" id="1684307.A0A316UCQ5"/>
<dbReference type="GO" id="GO:0006107">
    <property type="term" value="P:oxaloacetate metabolic process"/>
    <property type="evidence" value="ECO:0007669"/>
    <property type="project" value="UniProtKB-ARBA"/>
</dbReference>
<dbReference type="RefSeq" id="XP_025350136.1">
    <property type="nucleotide sequence ID" value="XM_025491664.1"/>
</dbReference>
<dbReference type="EMBL" id="KZ819322">
    <property type="protein sequence ID" value="PWN22976.1"/>
    <property type="molecule type" value="Genomic_DNA"/>
</dbReference>
<comment type="similarity">
    <text evidence="1">Belongs to the FAH family.</text>
</comment>
<dbReference type="SUPFAM" id="SSF56529">
    <property type="entry name" value="FAH"/>
    <property type="match status" value="1"/>
</dbReference>
<dbReference type="Proteomes" id="UP000245942">
    <property type="component" value="Unassembled WGS sequence"/>
</dbReference>